<keyword evidence="4" id="KW-1185">Reference proteome</keyword>
<name>A0A6J1KBM7_CUCMA</name>
<evidence type="ECO:0000256" key="1">
    <source>
        <dbReference type="SAM" id="MobiDB-lite"/>
    </source>
</evidence>
<protein>
    <submittedName>
        <fullName evidence="5">Uncharacterized protein LOC111492836 isoform X1</fullName>
    </submittedName>
</protein>
<proteinExistence type="predicted"/>
<dbReference type="PANTHER" id="PTHR21726">
    <property type="entry name" value="PHOSPHATIDYLINOSITOL N-ACETYLGLUCOSAMINYLTRANSFERASE SUBUNIT P DOWN SYNDROME CRITICAL REGION PROTEIN 5 -RELATED"/>
    <property type="match status" value="1"/>
</dbReference>
<feature type="region of interest" description="Disordered" evidence="1">
    <location>
        <begin position="361"/>
        <end position="426"/>
    </location>
</feature>
<dbReference type="AlphaFoldDB" id="A0A6J1KBM7"/>
<gene>
    <name evidence="5" type="primary">LOC111492836</name>
</gene>
<dbReference type="GeneID" id="111492836"/>
<feature type="compositionally biased region" description="Polar residues" evidence="1">
    <location>
        <begin position="406"/>
        <end position="420"/>
    </location>
</feature>
<dbReference type="RefSeq" id="XP_022998080.1">
    <property type="nucleotide sequence ID" value="XM_023142312.1"/>
</dbReference>
<feature type="compositionally biased region" description="Low complexity" evidence="1">
    <location>
        <begin position="363"/>
        <end position="372"/>
    </location>
</feature>
<feature type="compositionally biased region" description="Polar residues" evidence="1">
    <location>
        <begin position="500"/>
        <end position="511"/>
    </location>
</feature>
<feature type="compositionally biased region" description="Basic and acidic residues" evidence="1">
    <location>
        <begin position="390"/>
        <end position="403"/>
    </location>
</feature>
<reference evidence="5" key="1">
    <citation type="submission" date="2025-08" db="UniProtKB">
        <authorList>
            <consortium name="RefSeq"/>
        </authorList>
    </citation>
    <scope>IDENTIFICATION</scope>
    <source>
        <tissue evidence="5">Young leaves</tissue>
    </source>
</reference>
<dbReference type="Proteomes" id="UP000504608">
    <property type="component" value="Unplaced"/>
</dbReference>
<accession>A0A6J1KBM7</accession>
<evidence type="ECO:0000313" key="4">
    <source>
        <dbReference type="Proteomes" id="UP000504608"/>
    </source>
</evidence>
<feature type="region of interest" description="Disordered" evidence="1">
    <location>
        <begin position="638"/>
        <end position="665"/>
    </location>
</feature>
<sequence length="892" mass="98669">MENTGRTSSCLAISEKKTQKPGGCIGIFSQLLDWNRRLAKKKFFSMKLLPPARSKQATKKFKGGDKMLASKNHLIADENRGGFPNVMKNGNHCTDREHMNEMRAPGLVARLMGLESMPVMIRDRPKKTDSSNPCDNVEKKIVQDLNLGNPPSAKIEARPLKLRKTGLEEGKVMRRIGAEVMQYKSVMSRSRKRLPPPKFLSSAKSPRLPSGRNASKASRLIDVASKILEPGLLASNRAKSAITLPKSMHCSPNKVTSRDVGVVPLEGCDSSKTFIGHTSCKNCCTLLKVNVFNQSVEEYPSANPPLSSTYGNACLQESRSKAITLELPLQQQRTPLIKHNESEGCIISRVDSVVERMPLHNESSFSLSRPSSQQFKLGKNESSIVKHHNRSEDHMTSVRDRMLPKSKSSIPQSRRTTSPANAVAGTKNFVSLNRNLNGCNRGKLPSKVENSKFGLEKRSFNGGEDFSSQAGTSPRKRRTTHLSGRIESKASVDSPAAKQRSPQFDQLSRTSSRLERKTLPTKQPCASTRSSCRRDAADRVCKRNNDIASFIINSPVRPNTAVSTEMNVSVGNERNMSSQKPSLLGGDALDILEQKLKELTSQGDDELVLKKPTSIIIQELIAAVEAARKVSSEGSAVNMDVTSCDDSNEESLTKTSDGRDRLSPGSILEASFSSSSMDESSGCRLPAESVYCSIDQSQLSEPETDLFDSANSLSEGKVGSESYNLTGVRLASSKLAHANEVMLNAKILFGKEEDNLFIDELNTFMCETWTNFSDVNKEVNHQRGFLFDCLIEYFDSKHSQLYYCRPNTWIRTSPAAPNARTLIQDIKKEIKKWGDFVGMMTDEIVEWEMSNSLGKWSDFSIEELESGAEIAGDILKILVEDTVTELWECRNG</sequence>
<evidence type="ECO:0000259" key="2">
    <source>
        <dbReference type="Pfam" id="PF14309"/>
    </source>
</evidence>
<dbReference type="InterPro" id="IPR025486">
    <property type="entry name" value="DUF4378"/>
</dbReference>
<dbReference type="Pfam" id="PF14383">
    <property type="entry name" value="VARLMGL"/>
    <property type="match status" value="1"/>
</dbReference>
<organism evidence="4 5">
    <name type="scientific">Cucurbita maxima</name>
    <name type="common">Pumpkin</name>
    <name type="synonym">Winter squash</name>
    <dbReference type="NCBI Taxonomy" id="3661"/>
    <lineage>
        <taxon>Eukaryota</taxon>
        <taxon>Viridiplantae</taxon>
        <taxon>Streptophyta</taxon>
        <taxon>Embryophyta</taxon>
        <taxon>Tracheophyta</taxon>
        <taxon>Spermatophyta</taxon>
        <taxon>Magnoliopsida</taxon>
        <taxon>eudicotyledons</taxon>
        <taxon>Gunneridae</taxon>
        <taxon>Pentapetalae</taxon>
        <taxon>rosids</taxon>
        <taxon>fabids</taxon>
        <taxon>Cucurbitales</taxon>
        <taxon>Cucurbitaceae</taxon>
        <taxon>Cucurbiteae</taxon>
        <taxon>Cucurbita</taxon>
    </lineage>
</organism>
<feature type="domain" description="DUF4378" evidence="2">
    <location>
        <begin position="761"/>
        <end position="881"/>
    </location>
</feature>
<dbReference type="Pfam" id="PF14309">
    <property type="entry name" value="DUF4378"/>
    <property type="match status" value="1"/>
</dbReference>
<feature type="region of interest" description="Disordered" evidence="1">
    <location>
        <begin position="186"/>
        <end position="216"/>
    </location>
</feature>
<evidence type="ECO:0000313" key="5">
    <source>
        <dbReference type="RefSeq" id="XP_022998080.1"/>
    </source>
</evidence>
<dbReference type="KEGG" id="cmax:111492836"/>
<dbReference type="InterPro" id="IPR032795">
    <property type="entry name" value="DUF3741-assoc"/>
</dbReference>
<feature type="compositionally biased region" description="Polar residues" evidence="1">
    <location>
        <begin position="520"/>
        <end position="530"/>
    </location>
</feature>
<feature type="domain" description="DUF3741" evidence="3">
    <location>
        <begin position="99"/>
        <end position="118"/>
    </location>
</feature>
<evidence type="ECO:0000259" key="3">
    <source>
        <dbReference type="Pfam" id="PF14383"/>
    </source>
</evidence>
<feature type="region of interest" description="Disordered" evidence="1">
    <location>
        <begin position="455"/>
        <end position="536"/>
    </location>
</feature>
<dbReference type="PANTHER" id="PTHR21726:SF61">
    <property type="entry name" value="DNAA INITIATOR-ASSOCIATING PROTEIN"/>
    <property type="match status" value="1"/>
</dbReference>
<dbReference type="OrthoDB" id="1928505at2759"/>